<keyword evidence="1" id="KW-0812">Transmembrane</keyword>
<name>A0A2M7B9J8_9BACT</name>
<dbReference type="AlphaFoldDB" id="A0A2M7B9J8"/>
<dbReference type="InterPro" id="IPR013783">
    <property type="entry name" value="Ig-like_fold"/>
</dbReference>
<comment type="caution">
    <text evidence="2">The sequence shown here is derived from an EMBL/GenBank/DDBJ whole genome shotgun (WGS) entry which is preliminary data.</text>
</comment>
<evidence type="ECO:0000313" key="2">
    <source>
        <dbReference type="EMBL" id="PIU99751.1"/>
    </source>
</evidence>
<keyword evidence="1" id="KW-1133">Transmembrane helix</keyword>
<dbReference type="Pfam" id="PF09136">
    <property type="entry name" value="Glucodextran_B"/>
    <property type="match status" value="1"/>
</dbReference>
<gene>
    <name evidence="2" type="ORF">COS58_00560</name>
</gene>
<reference evidence="3" key="1">
    <citation type="submission" date="2017-09" db="EMBL/GenBank/DDBJ databases">
        <title>Depth-based differentiation of microbial function through sediment-hosted aquifers and enrichment of novel symbionts in the deep terrestrial subsurface.</title>
        <authorList>
            <person name="Probst A.J."/>
            <person name="Ladd B."/>
            <person name="Jarett J.K."/>
            <person name="Geller-Mcgrath D.E."/>
            <person name="Sieber C.M.K."/>
            <person name="Emerson J.B."/>
            <person name="Anantharaman K."/>
            <person name="Thomas B.C."/>
            <person name="Malmstrom R."/>
            <person name="Stieglmeier M."/>
            <person name="Klingl A."/>
            <person name="Woyke T."/>
            <person name="Ryan C.M."/>
            <person name="Banfield J.F."/>
        </authorList>
    </citation>
    <scope>NUCLEOTIDE SEQUENCE [LARGE SCALE GENOMIC DNA]</scope>
</reference>
<proteinExistence type="predicted"/>
<evidence type="ECO:0000313" key="3">
    <source>
        <dbReference type="Proteomes" id="UP000228561"/>
    </source>
</evidence>
<keyword evidence="1" id="KW-0472">Membrane</keyword>
<sequence length="112" mass="12851">MNRINIKLILIIPVVLFLGIYFLYQVRWYLLGPEIVIDSPRPGEITNDSYLSVKGRAFNISSLSMNGRQIFTDERGVFSEGLLLARGYNIIEITANDKFGRISKEKREVILE</sequence>
<dbReference type="Proteomes" id="UP000228561">
    <property type="component" value="Unassembled WGS sequence"/>
</dbReference>
<protein>
    <submittedName>
        <fullName evidence="2">Uncharacterized protein</fullName>
    </submittedName>
</protein>
<evidence type="ECO:0000256" key="1">
    <source>
        <dbReference type="SAM" id="Phobius"/>
    </source>
</evidence>
<feature type="transmembrane region" description="Helical" evidence="1">
    <location>
        <begin position="6"/>
        <end position="24"/>
    </location>
</feature>
<organism evidence="2 3">
    <name type="scientific">Candidatus Tagabacteria bacterium CG03_land_8_20_14_0_80_41_22</name>
    <dbReference type="NCBI Taxonomy" id="1975020"/>
    <lineage>
        <taxon>Bacteria</taxon>
        <taxon>Candidatus Tagaibacteriota</taxon>
    </lineage>
</organism>
<dbReference type="EMBL" id="PEVG01000005">
    <property type="protein sequence ID" value="PIU99751.1"/>
    <property type="molecule type" value="Genomic_DNA"/>
</dbReference>
<dbReference type="Gene3D" id="2.60.40.10">
    <property type="entry name" value="Immunoglobulins"/>
    <property type="match status" value="1"/>
</dbReference>
<accession>A0A2M7B9J8</accession>